<dbReference type="VEuPathDB" id="MicrosporidiaDB:G9O61_00g001550"/>
<dbReference type="SMART" id="SM00105">
    <property type="entry name" value="ArfGap"/>
    <property type="match status" value="1"/>
</dbReference>
<evidence type="ECO:0000313" key="8">
    <source>
        <dbReference type="Proteomes" id="UP000034350"/>
    </source>
</evidence>
<reference evidence="7 8" key="1">
    <citation type="journal article" date="2015" name="Environ. Microbiol.">
        <title>Genome analyses suggest the presence of polyploidy and recent human-driven expansions in eight global populations of the honeybee pathogen Nosema ceranae.</title>
        <authorList>
            <person name="Pelin A."/>
            <person name="Selman M."/>
            <person name="Aris-Brosou S."/>
            <person name="Farinelli L."/>
            <person name="Corradi N."/>
        </authorList>
    </citation>
    <scope>NUCLEOTIDE SEQUENCE [LARGE SCALE GENOMIC DNA]</scope>
    <source>
        <strain evidence="7 8">PA08 1199</strain>
    </source>
</reference>
<dbReference type="Pfam" id="PF01412">
    <property type="entry name" value="ArfGap"/>
    <property type="match status" value="1"/>
</dbReference>
<dbReference type="Proteomes" id="UP000034350">
    <property type="component" value="Unassembled WGS sequence"/>
</dbReference>
<dbReference type="RefSeq" id="XP_024330470.1">
    <property type="nucleotide sequence ID" value="XM_024475768.1"/>
</dbReference>
<accession>A0A0F9WP08</accession>
<evidence type="ECO:0000256" key="2">
    <source>
        <dbReference type="ARBA" id="ARBA00022723"/>
    </source>
</evidence>
<dbReference type="AlphaFoldDB" id="A0A0F9WP08"/>
<evidence type="ECO:0000259" key="6">
    <source>
        <dbReference type="PROSITE" id="PS50115"/>
    </source>
</evidence>
<dbReference type="GO" id="GO:0000139">
    <property type="term" value="C:Golgi membrane"/>
    <property type="evidence" value="ECO:0007669"/>
    <property type="project" value="GOC"/>
</dbReference>
<dbReference type="PANTHER" id="PTHR45686:SF18">
    <property type="entry name" value="ADP-RIBOSYLATION FACTOR GTPASE-ACTIVATING PROTEIN GCS1"/>
    <property type="match status" value="1"/>
</dbReference>
<sequence length="242" mass="28186">MESKESYNSQLVELLKNPSNNRCIDCNIPNTQWTSKTFGIFLCFDCTSIHRSFGVNISFVKSVNMDKWSQVEYLFMKLGGNEKFTEFLEKHNLQNKECNVLYYDPLVKKYGEKLKSRVYEELGLCEEEYSNLQNKRNSIYYSTRFYEPKTIANEESFKSKLYDKFSIVSNSFISGVKQVTNKTVEYGGKFGKSIIIPSAKIIRSSSENLSSLWRSSPAKENGIEKPCYRFEDDDIEDMSKWD</sequence>
<dbReference type="OMA" id="ECNTRNT"/>
<protein>
    <submittedName>
        <fullName evidence="7">Zinc finger protein</fullName>
    </submittedName>
</protein>
<evidence type="ECO:0000256" key="5">
    <source>
        <dbReference type="PROSITE-ProRule" id="PRU00288"/>
    </source>
</evidence>
<keyword evidence="8" id="KW-1185">Reference proteome</keyword>
<keyword evidence="1" id="KW-0343">GTPase activation</keyword>
<dbReference type="InterPro" id="IPR038508">
    <property type="entry name" value="ArfGAP_dom_sf"/>
</dbReference>
<evidence type="ECO:0000313" key="7">
    <source>
        <dbReference type="EMBL" id="KKO74728.1"/>
    </source>
</evidence>
<evidence type="ECO:0000256" key="3">
    <source>
        <dbReference type="ARBA" id="ARBA00022771"/>
    </source>
</evidence>
<keyword evidence="2" id="KW-0479">Metal-binding</keyword>
<dbReference type="InterPro" id="IPR037278">
    <property type="entry name" value="ARFGAP/RecO"/>
</dbReference>
<dbReference type="CDD" id="cd08831">
    <property type="entry name" value="ArfGap_ArfGap2_3_like"/>
    <property type="match status" value="1"/>
</dbReference>
<dbReference type="GO" id="GO:0008270">
    <property type="term" value="F:zinc ion binding"/>
    <property type="evidence" value="ECO:0007669"/>
    <property type="project" value="UniProtKB-KW"/>
</dbReference>
<gene>
    <name evidence="7" type="ORF">AAJ76_4900025696</name>
</gene>
<dbReference type="GO" id="GO:0048205">
    <property type="term" value="P:COPI coating of Golgi vesicle"/>
    <property type="evidence" value="ECO:0007669"/>
    <property type="project" value="TreeGrafter"/>
</dbReference>
<dbReference type="PROSITE" id="PS50115">
    <property type="entry name" value="ARFGAP"/>
    <property type="match status" value="1"/>
</dbReference>
<dbReference type="PRINTS" id="PR00405">
    <property type="entry name" value="REVINTRACTNG"/>
</dbReference>
<dbReference type="VEuPathDB" id="MicrosporidiaDB:NCER_101679"/>
<organism evidence="7 8">
    <name type="scientific">Vairimorpha ceranae</name>
    <dbReference type="NCBI Taxonomy" id="40302"/>
    <lineage>
        <taxon>Eukaryota</taxon>
        <taxon>Fungi</taxon>
        <taxon>Fungi incertae sedis</taxon>
        <taxon>Microsporidia</taxon>
        <taxon>Nosematidae</taxon>
        <taxon>Vairimorpha</taxon>
    </lineage>
</organism>
<dbReference type="SUPFAM" id="SSF57863">
    <property type="entry name" value="ArfGap/RecO-like zinc finger"/>
    <property type="match status" value="1"/>
</dbReference>
<dbReference type="InterPro" id="IPR001164">
    <property type="entry name" value="ArfGAP_dom"/>
</dbReference>
<dbReference type="Gene3D" id="1.10.220.150">
    <property type="entry name" value="Arf GTPase activating protein"/>
    <property type="match status" value="1"/>
</dbReference>
<dbReference type="GO" id="GO:0005096">
    <property type="term" value="F:GTPase activator activity"/>
    <property type="evidence" value="ECO:0007669"/>
    <property type="project" value="UniProtKB-KW"/>
</dbReference>
<evidence type="ECO:0000256" key="1">
    <source>
        <dbReference type="ARBA" id="ARBA00022468"/>
    </source>
</evidence>
<comment type="caution">
    <text evidence="7">The sequence shown here is derived from an EMBL/GenBank/DDBJ whole genome shotgun (WGS) entry which is preliminary data.</text>
</comment>
<keyword evidence="3 5" id="KW-0863">Zinc-finger</keyword>
<dbReference type="PANTHER" id="PTHR45686">
    <property type="entry name" value="ADP-RIBOSYLATION FACTOR GTPASE ACTIVATING PROTEIN 3, ISOFORM H-RELATED"/>
    <property type="match status" value="1"/>
</dbReference>
<dbReference type="GeneID" id="36320715"/>
<keyword evidence="4" id="KW-0862">Zinc</keyword>
<proteinExistence type="predicted"/>
<name>A0A0F9WP08_9MICR</name>
<dbReference type="EMBL" id="JPQZ01000049">
    <property type="protein sequence ID" value="KKO74728.1"/>
    <property type="molecule type" value="Genomic_DNA"/>
</dbReference>
<dbReference type="OrthoDB" id="983479at2759"/>
<feature type="domain" description="Arf-GAP" evidence="6">
    <location>
        <begin position="9"/>
        <end position="114"/>
    </location>
</feature>
<evidence type="ECO:0000256" key="4">
    <source>
        <dbReference type="ARBA" id="ARBA00022833"/>
    </source>
</evidence>
<dbReference type="VEuPathDB" id="MicrosporidiaDB:AAJ76_4900025696"/>